<evidence type="ECO:0000313" key="1">
    <source>
        <dbReference type="EMBL" id="KAH7358712.1"/>
    </source>
</evidence>
<sequence>MEGMPLHIVAGILVQLDTMRQLAATILSHRIFNAAFKDNIRSVSQGIIMQQIPARVLPFSIALLESTRIDADDSLGVLLVIKNLKDRIADPHLAANLLASLTLSDYCFLSKSQAAVQSLSASISREALPSFAERFGAEKRVTATAEETFRLNRAFYRYQIMCNLFCTHRNTDEELCEEERREFFHGFHSPWVNEQLICAYSFLERAVTKAYDGLAAHDIEWGELPVDWYSSAKENPRIQWFLRNGLEFLGAVADAHTYDERVRLLRLNDFDPATSDLEPYEQLRSMISYEVKQDAIDLDDGMLLSVLNASGRLARLARGLDGPNGSASSSPFRTWLVTHSNDFVWGAIFHGRDRNLWECGYVLWDAEEVSKEQLRYRGAVTRQMEPLFQRLTDSWSDEDIERSRNMRTDLYLAGGRGYWPKEGLDFTGVRGLTEEKKQDLLGKWRGEEGN</sequence>
<reference evidence="1" key="1">
    <citation type="journal article" date="2021" name="Nat. Commun.">
        <title>Genetic determinants of endophytism in the Arabidopsis root mycobiome.</title>
        <authorList>
            <person name="Mesny F."/>
            <person name="Miyauchi S."/>
            <person name="Thiergart T."/>
            <person name="Pickel B."/>
            <person name="Atanasova L."/>
            <person name="Karlsson M."/>
            <person name="Huettel B."/>
            <person name="Barry K.W."/>
            <person name="Haridas S."/>
            <person name="Chen C."/>
            <person name="Bauer D."/>
            <person name="Andreopoulos W."/>
            <person name="Pangilinan J."/>
            <person name="LaButti K."/>
            <person name="Riley R."/>
            <person name="Lipzen A."/>
            <person name="Clum A."/>
            <person name="Drula E."/>
            <person name="Henrissat B."/>
            <person name="Kohler A."/>
            <person name="Grigoriev I.V."/>
            <person name="Martin F.M."/>
            <person name="Hacquard S."/>
        </authorList>
    </citation>
    <scope>NUCLEOTIDE SEQUENCE</scope>
    <source>
        <strain evidence="1">MPI-CAGE-AT-0016</strain>
    </source>
</reference>
<evidence type="ECO:0000313" key="2">
    <source>
        <dbReference type="Proteomes" id="UP000813385"/>
    </source>
</evidence>
<dbReference type="Proteomes" id="UP000813385">
    <property type="component" value="Unassembled WGS sequence"/>
</dbReference>
<name>A0A8K0TDS4_9PEZI</name>
<dbReference type="AlphaFoldDB" id="A0A8K0TDS4"/>
<comment type="caution">
    <text evidence="1">The sequence shown here is derived from an EMBL/GenBank/DDBJ whole genome shotgun (WGS) entry which is preliminary data.</text>
</comment>
<dbReference type="OrthoDB" id="5427059at2759"/>
<keyword evidence="2" id="KW-1185">Reference proteome</keyword>
<organism evidence="1 2">
    <name type="scientific">Plectosphaerella cucumerina</name>
    <dbReference type="NCBI Taxonomy" id="40658"/>
    <lineage>
        <taxon>Eukaryota</taxon>
        <taxon>Fungi</taxon>
        <taxon>Dikarya</taxon>
        <taxon>Ascomycota</taxon>
        <taxon>Pezizomycotina</taxon>
        <taxon>Sordariomycetes</taxon>
        <taxon>Hypocreomycetidae</taxon>
        <taxon>Glomerellales</taxon>
        <taxon>Plectosphaerellaceae</taxon>
        <taxon>Plectosphaerella</taxon>
    </lineage>
</organism>
<protein>
    <submittedName>
        <fullName evidence="1">Uncharacterized protein</fullName>
    </submittedName>
</protein>
<gene>
    <name evidence="1" type="ORF">B0T11DRAFT_285032</name>
</gene>
<dbReference type="EMBL" id="JAGPXD010000004">
    <property type="protein sequence ID" value="KAH7358712.1"/>
    <property type="molecule type" value="Genomic_DNA"/>
</dbReference>
<accession>A0A8K0TDS4</accession>
<proteinExistence type="predicted"/>